<feature type="domain" description="Histidine kinase" evidence="9">
    <location>
        <begin position="279"/>
        <end position="502"/>
    </location>
</feature>
<dbReference type="Gene3D" id="3.30.565.10">
    <property type="entry name" value="Histidine kinase-like ATPase, C-terminal domain"/>
    <property type="match status" value="1"/>
</dbReference>
<dbReference type="Pfam" id="PF02518">
    <property type="entry name" value="HATPase_c"/>
    <property type="match status" value="1"/>
</dbReference>
<dbReference type="Pfam" id="PF00512">
    <property type="entry name" value="HisKA"/>
    <property type="match status" value="1"/>
</dbReference>
<evidence type="ECO:0000259" key="11">
    <source>
        <dbReference type="PROSITE" id="PS50113"/>
    </source>
</evidence>
<feature type="domain" description="PAC" evidence="11">
    <location>
        <begin position="210"/>
        <end position="262"/>
    </location>
</feature>
<evidence type="ECO:0000259" key="9">
    <source>
        <dbReference type="PROSITE" id="PS50109"/>
    </source>
</evidence>
<dbReference type="InterPro" id="IPR036890">
    <property type="entry name" value="HATPase_C_sf"/>
</dbReference>
<dbReference type="FunFam" id="3.30.565.10:FF:000037">
    <property type="entry name" value="Hybrid sensor histidine kinase/response regulator"/>
    <property type="match status" value="1"/>
</dbReference>
<dbReference type="PANTHER" id="PTHR43711">
    <property type="entry name" value="TWO-COMPONENT HISTIDINE KINASE"/>
    <property type="match status" value="1"/>
</dbReference>
<gene>
    <name evidence="12" type="primary">walK_2</name>
    <name evidence="12" type="ORF">ABG79_00709</name>
</gene>
<evidence type="ECO:0000256" key="2">
    <source>
        <dbReference type="ARBA" id="ARBA00012438"/>
    </source>
</evidence>
<dbReference type="InterPro" id="IPR000014">
    <property type="entry name" value="PAS"/>
</dbReference>
<evidence type="ECO:0000313" key="12">
    <source>
        <dbReference type="EMBL" id="KRQ87371.1"/>
    </source>
</evidence>
<evidence type="ECO:0000259" key="10">
    <source>
        <dbReference type="PROSITE" id="PS50112"/>
    </source>
</evidence>
<keyword evidence="5" id="KW-0547">Nucleotide-binding</keyword>
<dbReference type="EMBL" id="LKHP01000003">
    <property type="protein sequence ID" value="KRQ87371.1"/>
    <property type="molecule type" value="Genomic_DNA"/>
</dbReference>
<dbReference type="PROSITE" id="PS50113">
    <property type="entry name" value="PAC"/>
    <property type="match status" value="1"/>
</dbReference>
<organism evidence="12 13">
    <name type="scientific">Caloramator mitchellensis</name>
    <dbReference type="NCBI Taxonomy" id="908809"/>
    <lineage>
        <taxon>Bacteria</taxon>
        <taxon>Bacillati</taxon>
        <taxon>Bacillota</taxon>
        <taxon>Clostridia</taxon>
        <taxon>Eubacteriales</taxon>
        <taxon>Clostridiaceae</taxon>
        <taxon>Caloramator</taxon>
    </lineage>
</organism>
<dbReference type="InterPro" id="IPR003661">
    <property type="entry name" value="HisK_dim/P_dom"/>
</dbReference>
<dbReference type="Gene3D" id="1.10.287.130">
    <property type="match status" value="1"/>
</dbReference>
<dbReference type="Pfam" id="PF00989">
    <property type="entry name" value="PAS"/>
    <property type="match status" value="1"/>
</dbReference>
<comment type="catalytic activity">
    <reaction evidence="1">
        <text>ATP + protein L-histidine = ADP + protein N-phospho-L-histidine.</text>
        <dbReference type="EC" id="2.7.13.3"/>
    </reaction>
</comment>
<dbReference type="CDD" id="cd00075">
    <property type="entry name" value="HATPase"/>
    <property type="match status" value="1"/>
</dbReference>
<comment type="caution">
    <text evidence="12">The sequence shown here is derived from an EMBL/GenBank/DDBJ whole genome shotgun (WGS) entry which is preliminary data.</text>
</comment>
<keyword evidence="8" id="KW-0902">Two-component regulatory system</keyword>
<dbReference type="InterPro" id="IPR050736">
    <property type="entry name" value="Sensor_HK_Regulatory"/>
</dbReference>
<dbReference type="SMART" id="SM00388">
    <property type="entry name" value="HisKA"/>
    <property type="match status" value="1"/>
</dbReference>
<dbReference type="PROSITE" id="PS50112">
    <property type="entry name" value="PAS"/>
    <property type="match status" value="1"/>
</dbReference>
<dbReference type="SUPFAM" id="SSF47384">
    <property type="entry name" value="Homodimeric domain of signal transducing histidine kinase"/>
    <property type="match status" value="1"/>
</dbReference>
<evidence type="ECO:0000256" key="3">
    <source>
        <dbReference type="ARBA" id="ARBA00022553"/>
    </source>
</evidence>
<dbReference type="STRING" id="908809.ABG79_00709"/>
<evidence type="ECO:0000256" key="6">
    <source>
        <dbReference type="ARBA" id="ARBA00022777"/>
    </source>
</evidence>
<dbReference type="SMART" id="SM00086">
    <property type="entry name" value="PAC"/>
    <property type="match status" value="2"/>
</dbReference>
<dbReference type="GO" id="GO:0000155">
    <property type="term" value="F:phosphorelay sensor kinase activity"/>
    <property type="evidence" value="ECO:0007669"/>
    <property type="project" value="InterPro"/>
</dbReference>
<name>A0A0R3JUW2_CALMK</name>
<evidence type="ECO:0000313" key="13">
    <source>
        <dbReference type="Proteomes" id="UP000052015"/>
    </source>
</evidence>
<dbReference type="PANTHER" id="PTHR43711:SF26">
    <property type="entry name" value="SENSOR HISTIDINE KINASE RCSC"/>
    <property type="match status" value="1"/>
</dbReference>
<reference evidence="12 13" key="1">
    <citation type="submission" date="2015-09" db="EMBL/GenBank/DDBJ databases">
        <title>Draft genome sequence of a Caloramator mitchellensis, a moderate thermophile from the Great Artesian Basin of Australia.</title>
        <authorList>
            <person name="Patel B.K."/>
        </authorList>
    </citation>
    <scope>NUCLEOTIDE SEQUENCE [LARGE SCALE GENOMIC DNA]</scope>
    <source>
        <strain evidence="12 13">VF08</strain>
    </source>
</reference>
<feature type="domain" description="PAS" evidence="10">
    <location>
        <begin position="136"/>
        <end position="206"/>
    </location>
</feature>
<dbReference type="InterPro" id="IPR003594">
    <property type="entry name" value="HATPase_dom"/>
</dbReference>
<dbReference type="Gene3D" id="3.30.450.20">
    <property type="entry name" value="PAS domain"/>
    <property type="match status" value="2"/>
</dbReference>
<dbReference type="GO" id="GO:0005524">
    <property type="term" value="F:ATP binding"/>
    <property type="evidence" value="ECO:0007669"/>
    <property type="project" value="UniProtKB-KW"/>
</dbReference>
<proteinExistence type="predicted"/>
<dbReference type="NCBIfam" id="TIGR00229">
    <property type="entry name" value="sensory_box"/>
    <property type="match status" value="2"/>
</dbReference>
<evidence type="ECO:0000256" key="8">
    <source>
        <dbReference type="ARBA" id="ARBA00023012"/>
    </source>
</evidence>
<keyword evidence="3" id="KW-0597">Phosphoprotein</keyword>
<dbReference type="CDD" id="cd00082">
    <property type="entry name" value="HisKA"/>
    <property type="match status" value="1"/>
</dbReference>
<evidence type="ECO:0000256" key="4">
    <source>
        <dbReference type="ARBA" id="ARBA00022679"/>
    </source>
</evidence>
<keyword evidence="13" id="KW-1185">Reference proteome</keyword>
<dbReference type="SMART" id="SM00387">
    <property type="entry name" value="HATPase_c"/>
    <property type="match status" value="1"/>
</dbReference>
<dbReference type="SUPFAM" id="SSF55874">
    <property type="entry name" value="ATPase domain of HSP90 chaperone/DNA topoisomerase II/histidine kinase"/>
    <property type="match status" value="1"/>
</dbReference>
<dbReference type="InterPro" id="IPR013767">
    <property type="entry name" value="PAS_fold"/>
</dbReference>
<dbReference type="PRINTS" id="PR00344">
    <property type="entry name" value="BCTRLSENSOR"/>
</dbReference>
<keyword evidence="7" id="KW-0067">ATP-binding</keyword>
<dbReference type="InterPro" id="IPR000700">
    <property type="entry name" value="PAS-assoc_C"/>
</dbReference>
<dbReference type="SMART" id="SM00091">
    <property type="entry name" value="PAS"/>
    <property type="match status" value="2"/>
</dbReference>
<evidence type="ECO:0000256" key="1">
    <source>
        <dbReference type="ARBA" id="ARBA00000085"/>
    </source>
</evidence>
<accession>A0A0R3JUW2</accession>
<protein>
    <recommendedName>
        <fullName evidence="2">histidine kinase</fullName>
        <ecNumber evidence="2">2.7.13.3</ecNumber>
    </recommendedName>
</protein>
<sequence length="529" mass="61243">MLNEGGFVNINESEVSILGYGNVFYKMFVNSPNIVLLADEDGKLILANRMFYRIVKDEIVDKNIFDIFNFNKDEITTHLKKNEELFIEKFIYNKYGKELWLKIHFYLVKHKERRFLTAILNDITDIVEMTRRIDDDEMMLSNILNGVEDFICMTDLGGTITYLNSSAERILGFKKEEMIGKKLSEYFHQDELEEAKKEFQNLLDGKGVIDKRKFRLLNSNGEYIWFEFIHSSLIEENNVKVGTILICREITEKIRMEHENKKIAQELEYERLKSEFLANVSHELKTPLNVIYGIVQLMEMFKNKNETTEFVNNFDKFFPILKQNTYRLLRLTNNIVDLTKADAGFLTLNAENVDIVYLVEEICNSTRNYLSSKNIELIFNTEVEEKVIACDTNKIERVILNLLSNAVKFSNNNGRIEVDIREIPGKVQLTISDNGIGIPKEMLNEVFDRFKLVDTTLTRENEGSGIGLSLVKEFIDLHAGTIEVESTVGLGTKFIITLPDITLEDESAASYSEKNYLEQVHVEFSDLSK</sequence>
<dbReference type="EC" id="2.7.13.3" evidence="2"/>
<dbReference type="InterPro" id="IPR036097">
    <property type="entry name" value="HisK_dim/P_sf"/>
</dbReference>
<dbReference type="CDD" id="cd00130">
    <property type="entry name" value="PAS"/>
    <property type="match status" value="2"/>
</dbReference>
<dbReference type="InterPro" id="IPR005467">
    <property type="entry name" value="His_kinase_dom"/>
</dbReference>
<dbReference type="InterPro" id="IPR035965">
    <property type="entry name" value="PAS-like_dom_sf"/>
</dbReference>
<evidence type="ECO:0000256" key="5">
    <source>
        <dbReference type="ARBA" id="ARBA00022741"/>
    </source>
</evidence>
<dbReference type="InterPro" id="IPR001610">
    <property type="entry name" value="PAC"/>
</dbReference>
<dbReference type="GO" id="GO:0006355">
    <property type="term" value="P:regulation of DNA-templated transcription"/>
    <property type="evidence" value="ECO:0007669"/>
    <property type="project" value="InterPro"/>
</dbReference>
<keyword evidence="6 12" id="KW-0418">Kinase</keyword>
<evidence type="ECO:0000256" key="7">
    <source>
        <dbReference type="ARBA" id="ARBA00022840"/>
    </source>
</evidence>
<dbReference type="Pfam" id="PF13426">
    <property type="entry name" value="PAS_9"/>
    <property type="match status" value="1"/>
</dbReference>
<dbReference type="InterPro" id="IPR004358">
    <property type="entry name" value="Sig_transdc_His_kin-like_C"/>
</dbReference>
<keyword evidence="4 12" id="KW-0808">Transferase</keyword>
<dbReference type="AlphaFoldDB" id="A0A0R3JUW2"/>
<dbReference type="PROSITE" id="PS50109">
    <property type="entry name" value="HIS_KIN"/>
    <property type="match status" value="1"/>
</dbReference>
<dbReference type="Proteomes" id="UP000052015">
    <property type="component" value="Unassembled WGS sequence"/>
</dbReference>
<dbReference type="SUPFAM" id="SSF55785">
    <property type="entry name" value="PYP-like sensor domain (PAS domain)"/>
    <property type="match status" value="2"/>
</dbReference>